<gene>
    <name evidence="1" type="ORF">BCT99_11350</name>
</gene>
<dbReference type="EMBL" id="MCXM01000004">
    <property type="protein sequence ID" value="PMK49143.1"/>
    <property type="molecule type" value="Genomic_DNA"/>
</dbReference>
<name>A0AB36XQL9_9VIBR</name>
<reference evidence="1" key="2">
    <citation type="submission" date="2016-07" db="EMBL/GenBank/DDBJ databases">
        <authorList>
            <person name="Kauffman K."/>
            <person name="Arevalo P."/>
            <person name="Polz M.F."/>
        </authorList>
    </citation>
    <scope>NUCLEOTIDE SEQUENCE</scope>
    <source>
        <strain evidence="1">10N.261.52.F7</strain>
    </source>
</reference>
<proteinExistence type="predicted"/>
<dbReference type="RefSeq" id="WP_102282382.1">
    <property type="nucleotide sequence ID" value="NZ_JAJGZN020000006.1"/>
</dbReference>
<reference key="1">
    <citation type="submission" date="2016-07" db="EMBL/GenBank/DDBJ databases">
        <title>Nontailed viruses are major unrecognized killers of bacteria in the ocean.</title>
        <authorList>
            <person name="Kauffman K."/>
            <person name="Hussain F."/>
            <person name="Yang J."/>
            <person name="Arevalo P."/>
            <person name="Brown J."/>
            <person name="Cutler M."/>
            <person name="Kelly L."/>
            <person name="Polz M.F."/>
        </authorList>
    </citation>
    <scope>NUCLEOTIDE SEQUENCE [LARGE SCALE GENOMIC DNA]</scope>
    <source>
        <strain>10N.261.52.F7</strain>
    </source>
</reference>
<organism evidence="1">
    <name type="scientific">Vibrio lentus</name>
    <dbReference type="NCBI Taxonomy" id="136468"/>
    <lineage>
        <taxon>Bacteria</taxon>
        <taxon>Pseudomonadati</taxon>
        <taxon>Pseudomonadota</taxon>
        <taxon>Gammaproteobacteria</taxon>
        <taxon>Vibrionales</taxon>
        <taxon>Vibrionaceae</taxon>
        <taxon>Vibrio</taxon>
    </lineage>
</organism>
<protein>
    <submittedName>
        <fullName evidence="1">Uncharacterized protein</fullName>
    </submittedName>
</protein>
<evidence type="ECO:0000313" key="1">
    <source>
        <dbReference type="EMBL" id="PMK49143.1"/>
    </source>
</evidence>
<comment type="caution">
    <text evidence="1">The sequence shown here is derived from an EMBL/GenBank/DDBJ whole genome shotgun (WGS) entry which is preliminary data.</text>
</comment>
<dbReference type="AlphaFoldDB" id="A0AB36XQL9"/>
<accession>A0AB36XQL9</accession>
<reference evidence="1" key="3">
    <citation type="journal article" date="2018" name="Nature">
        <title>A major lineage of non-tailed dsDNA viruses as unrecognized killers of marine bacteria.</title>
        <authorList>
            <person name="Kauffman K.M."/>
            <person name="Hussain F.A."/>
            <person name="Yang J."/>
            <person name="Arevalo P."/>
            <person name="Brown J.M."/>
            <person name="Chang W.K."/>
            <person name="VanInsberghe D."/>
            <person name="Elsherbini J."/>
            <person name="Sharma R.S."/>
            <person name="Cutler M.B."/>
            <person name="Kelly L."/>
            <person name="Polz M.F."/>
        </authorList>
    </citation>
    <scope>NUCLEOTIDE SEQUENCE</scope>
    <source>
        <strain evidence="1">10N.261.52.F7</strain>
    </source>
</reference>
<sequence>MKKELHKFELTIESTISELYGHFTKANSDQSLDRMFEGLQKRLSKINGSVREKECTFTNIYIAYGRRQEDFDGKEKACHSFSTRRVDSIMKTHSTLSPEDLLGEALRALEQ</sequence>